<keyword evidence="3 6" id="KW-0812">Transmembrane</keyword>
<feature type="transmembrane region" description="Helical" evidence="6">
    <location>
        <begin position="109"/>
        <end position="128"/>
    </location>
</feature>
<feature type="transmembrane region" description="Helical" evidence="6">
    <location>
        <begin position="53"/>
        <end position="81"/>
    </location>
</feature>
<dbReference type="STRING" id="763407.A0A162WZU7"/>
<evidence type="ECO:0000313" key="7">
    <source>
        <dbReference type="EMBL" id="OAD71725.1"/>
    </source>
</evidence>
<dbReference type="Pfam" id="PF03311">
    <property type="entry name" value="Cornichon"/>
    <property type="match status" value="1"/>
</dbReference>
<dbReference type="AlphaFoldDB" id="A0A162WZU7"/>
<organism evidence="7 8">
    <name type="scientific">Phycomyces blakesleeanus (strain ATCC 8743b / DSM 1359 / FGSC 10004 / NBRC 33097 / NRRL 1555)</name>
    <dbReference type="NCBI Taxonomy" id="763407"/>
    <lineage>
        <taxon>Eukaryota</taxon>
        <taxon>Fungi</taxon>
        <taxon>Fungi incertae sedis</taxon>
        <taxon>Mucoromycota</taxon>
        <taxon>Mucoromycotina</taxon>
        <taxon>Mucoromycetes</taxon>
        <taxon>Mucorales</taxon>
        <taxon>Phycomycetaceae</taxon>
        <taxon>Phycomyces</taxon>
    </lineage>
</organism>
<dbReference type="OrthoDB" id="434393at2759"/>
<dbReference type="InterPro" id="IPR003377">
    <property type="entry name" value="Cornichon"/>
</dbReference>
<evidence type="ECO:0000256" key="6">
    <source>
        <dbReference type="SAM" id="Phobius"/>
    </source>
</evidence>
<evidence type="ECO:0000256" key="4">
    <source>
        <dbReference type="ARBA" id="ARBA00022989"/>
    </source>
</evidence>
<accession>A0A162WZU7</accession>
<evidence type="ECO:0000313" key="8">
    <source>
        <dbReference type="Proteomes" id="UP000077315"/>
    </source>
</evidence>
<protein>
    <recommendedName>
        <fullName evidence="9">Cornichon</fullName>
    </recommendedName>
</protein>
<reference evidence="8" key="1">
    <citation type="submission" date="2015-06" db="EMBL/GenBank/DDBJ databases">
        <title>Expansion of signal transduction pathways in fungi by whole-genome duplication.</title>
        <authorList>
            <consortium name="DOE Joint Genome Institute"/>
            <person name="Corrochano L.M."/>
            <person name="Kuo A."/>
            <person name="Marcet-Houben M."/>
            <person name="Polaino S."/>
            <person name="Salamov A."/>
            <person name="Villalobos J.M."/>
            <person name="Alvarez M.I."/>
            <person name="Avalos J."/>
            <person name="Benito E.P."/>
            <person name="Benoit I."/>
            <person name="Burger G."/>
            <person name="Camino L.P."/>
            <person name="Canovas D."/>
            <person name="Cerda-Olmedo E."/>
            <person name="Cheng J.-F."/>
            <person name="Dominguez A."/>
            <person name="Elias M."/>
            <person name="Eslava A.P."/>
            <person name="Glaser F."/>
            <person name="Grimwood J."/>
            <person name="Gutierrez G."/>
            <person name="Heitman J."/>
            <person name="Henrissat B."/>
            <person name="Iturriaga E.A."/>
            <person name="Lang B.F."/>
            <person name="Lavin J.L."/>
            <person name="Lee S."/>
            <person name="Li W."/>
            <person name="Lindquist E."/>
            <person name="Lopez-Garcia S."/>
            <person name="Luque E.M."/>
            <person name="Marcos A.T."/>
            <person name="Martin J."/>
            <person name="McCluskey K."/>
            <person name="Medina H.R."/>
            <person name="Miralles-Duran A."/>
            <person name="Miyazaki A."/>
            <person name="Munoz-Torres E."/>
            <person name="Oguiza J.A."/>
            <person name="Ohm R."/>
            <person name="Olmedo M."/>
            <person name="Orejas M."/>
            <person name="Ortiz-Castellanos L."/>
            <person name="Pisabarro A.G."/>
            <person name="Rodriguez-Romero J."/>
            <person name="Ruiz-Herrera J."/>
            <person name="Ruiz-Vazquez R."/>
            <person name="Sanz C."/>
            <person name="Schackwitz W."/>
            <person name="Schmutz J."/>
            <person name="Shahriari M."/>
            <person name="Shelest E."/>
            <person name="Silva-Franco F."/>
            <person name="Soanes D."/>
            <person name="Syed K."/>
            <person name="Tagua V.G."/>
            <person name="Talbot N.J."/>
            <person name="Thon M."/>
            <person name="De vries R.P."/>
            <person name="Wiebenga A."/>
            <person name="Yadav J.S."/>
            <person name="Braun E.L."/>
            <person name="Baker S."/>
            <person name="Garre V."/>
            <person name="Horwitz B."/>
            <person name="Torres-Martinez S."/>
            <person name="Idnurm A."/>
            <person name="Herrera-Estrella A."/>
            <person name="Gabaldon T."/>
            <person name="Grigoriev I.V."/>
        </authorList>
    </citation>
    <scope>NUCLEOTIDE SEQUENCE [LARGE SCALE GENOMIC DNA]</scope>
    <source>
        <strain evidence="8">NRRL 1555(-)</strain>
    </source>
</reference>
<name>A0A162WZU7_PHYB8</name>
<dbReference type="EMBL" id="KV440985">
    <property type="protein sequence ID" value="OAD71725.1"/>
    <property type="molecule type" value="Genomic_DNA"/>
</dbReference>
<dbReference type="GO" id="GO:0016192">
    <property type="term" value="P:vesicle-mediated transport"/>
    <property type="evidence" value="ECO:0007669"/>
    <property type="project" value="InterPro"/>
</dbReference>
<comment type="subcellular location">
    <subcellularLocation>
        <location evidence="1">Membrane</location>
        <topology evidence="1">Multi-pass membrane protein</topology>
    </subcellularLocation>
</comment>
<proteinExistence type="inferred from homology"/>
<dbReference type="VEuPathDB" id="FungiDB:PHYBLDRAFT_114354"/>
<dbReference type="Proteomes" id="UP000077315">
    <property type="component" value="Unassembled WGS sequence"/>
</dbReference>
<feature type="transmembrane region" description="Helical" evidence="6">
    <location>
        <begin position="5"/>
        <end position="27"/>
    </location>
</feature>
<dbReference type="InParanoid" id="A0A162WZU7"/>
<dbReference type="FunCoup" id="A0A162WZU7">
    <property type="interactions" value="594"/>
</dbReference>
<keyword evidence="5 6" id="KW-0472">Membrane</keyword>
<dbReference type="RefSeq" id="XP_018289765.1">
    <property type="nucleotide sequence ID" value="XM_018428392.1"/>
</dbReference>
<evidence type="ECO:0000256" key="5">
    <source>
        <dbReference type="ARBA" id="ARBA00023136"/>
    </source>
</evidence>
<evidence type="ECO:0000256" key="3">
    <source>
        <dbReference type="ARBA" id="ARBA00022692"/>
    </source>
</evidence>
<dbReference type="SMART" id="SM01398">
    <property type="entry name" value="Cornichon"/>
    <property type="match status" value="1"/>
</dbReference>
<evidence type="ECO:0000256" key="1">
    <source>
        <dbReference type="ARBA" id="ARBA00004141"/>
    </source>
</evidence>
<gene>
    <name evidence="7" type="ORF">PHYBLDRAFT_114354</name>
</gene>
<dbReference type="GeneID" id="28989298"/>
<evidence type="ECO:0000256" key="2">
    <source>
        <dbReference type="ARBA" id="ARBA00010095"/>
    </source>
</evidence>
<dbReference type="PANTHER" id="PTHR12290">
    <property type="entry name" value="CORNICHON-RELATED"/>
    <property type="match status" value="1"/>
</dbReference>
<keyword evidence="8" id="KW-1185">Reference proteome</keyword>
<evidence type="ECO:0008006" key="9">
    <source>
        <dbReference type="Google" id="ProtNLM"/>
    </source>
</evidence>
<dbReference type="GO" id="GO:0016020">
    <property type="term" value="C:membrane"/>
    <property type="evidence" value="ECO:0007669"/>
    <property type="project" value="UniProtKB-SubCell"/>
</dbReference>
<keyword evidence="4 6" id="KW-1133">Transmembrane helix</keyword>
<comment type="similarity">
    <text evidence="2">Belongs to the cornichon family.</text>
</comment>
<sequence>MGQVLLFVIASVFSIMMLFLSIFYVIMFTDLECDYINPFDLCRKLNKFIIPEMAIHAAMFSLFVLNGSWIAVLIHLPMFIFHAKKVYKNDYLFDATEIFRTMWAHKKEYFIKIAFYAFCFFYFLYRMIVEMVAADDTWKSSRKVK</sequence>